<evidence type="ECO:0000256" key="5">
    <source>
        <dbReference type="ARBA" id="ARBA00012483"/>
    </source>
</evidence>
<dbReference type="Proteomes" id="UP000694925">
    <property type="component" value="Unplaced"/>
</dbReference>
<dbReference type="EC" id="2.3.2.27" evidence="5 17"/>
<dbReference type="GO" id="GO:0008270">
    <property type="term" value="F:zinc ion binding"/>
    <property type="evidence" value="ECO:0007669"/>
    <property type="project" value="UniProtKB-KW"/>
</dbReference>
<keyword evidence="13" id="KW-0779">Telomere</keyword>
<evidence type="ECO:0000256" key="11">
    <source>
        <dbReference type="ARBA" id="ARBA00022786"/>
    </source>
</evidence>
<dbReference type="GO" id="GO:0000724">
    <property type="term" value="P:double-strand break repair via homologous recombination"/>
    <property type="evidence" value="ECO:0007669"/>
    <property type="project" value="TreeGrafter"/>
</dbReference>
<keyword evidence="9 17" id="KW-0227">DNA damage</keyword>
<feature type="domain" description="Phorbol-ester/DAG-type" evidence="18">
    <location>
        <begin position="161"/>
        <end position="212"/>
    </location>
</feature>
<keyword evidence="12 17" id="KW-0862">Zinc</keyword>
<evidence type="ECO:0000313" key="20">
    <source>
        <dbReference type="RefSeq" id="XP_017885079.1"/>
    </source>
</evidence>
<organism evidence="19 20">
    <name type="scientific">Ceratina calcarata</name>
    <dbReference type="NCBI Taxonomy" id="156304"/>
    <lineage>
        <taxon>Eukaryota</taxon>
        <taxon>Metazoa</taxon>
        <taxon>Ecdysozoa</taxon>
        <taxon>Arthropoda</taxon>
        <taxon>Hexapoda</taxon>
        <taxon>Insecta</taxon>
        <taxon>Pterygota</taxon>
        <taxon>Neoptera</taxon>
        <taxon>Endopterygota</taxon>
        <taxon>Hymenoptera</taxon>
        <taxon>Apocrita</taxon>
        <taxon>Aculeata</taxon>
        <taxon>Apoidea</taxon>
        <taxon>Anthophila</taxon>
        <taxon>Apidae</taxon>
        <taxon>Ceratina</taxon>
        <taxon>Zadontomerus</taxon>
    </lineage>
</organism>
<evidence type="ECO:0000256" key="7">
    <source>
        <dbReference type="ARBA" id="ARBA00022679"/>
    </source>
</evidence>
<dbReference type="GO" id="GO:0061630">
    <property type="term" value="F:ubiquitin protein ligase activity"/>
    <property type="evidence" value="ECO:0007669"/>
    <property type="project" value="UniProtKB-EC"/>
</dbReference>
<dbReference type="AlphaFoldDB" id="A0AAJ7NA03"/>
<dbReference type="Gene3D" id="3.90.1150.220">
    <property type="match status" value="1"/>
</dbReference>
<keyword evidence="8 17" id="KW-0479">Metal-binding</keyword>
<evidence type="ECO:0000256" key="16">
    <source>
        <dbReference type="ARBA" id="ARBA00023242"/>
    </source>
</evidence>
<dbReference type="Pfam" id="PF07574">
    <property type="entry name" value="SMC_Nse1"/>
    <property type="match status" value="1"/>
</dbReference>
<dbReference type="GO" id="GO:0030915">
    <property type="term" value="C:Smc5-Smc6 complex"/>
    <property type="evidence" value="ECO:0007669"/>
    <property type="project" value="UniProtKB-UniRule"/>
</dbReference>
<dbReference type="InterPro" id="IPR036388">
    <property type="entry name" value="WH-like_DNA-bd_sf"/>
</dbReference>
<evidence type="ECO:0000313" key="19">
    <source>
        <dbReference type="Proteomes" id="UP000694925"/>
    </source>
</evidence>
<keyword evidence="19" id="KW-1185">Reference proteome</keyword>
<evidence type="ECO:0000256" key="12">
    <source>
        <dbReference type="ARBA" id="ARBA00022833"/>
    </source>
</evidence>
<dbReference type="CTD" id="33938"/>
<evidence type="ECO:0000256" key="15">
    <source>
        <dbReference type="ARBA" id="ARBA00023204"/>
    </source>
</evidence>
<dbReference type="GO" id="GO:0000781">
    <property type="term" value="C:chromosome, telomeric region"/>
    <property type="evidence" value="ECO:0007669"/>
    <property type="project" value="UniProtKB-SubCell"/>
</dbReference>
<evidence type="ECO:0000256" key="3">
    <source>
        <dbReference type="ARBA" id="ARBA00004574"/>
    </source>
</evidence>
<evidence type="ECO:0000256" key="10">
    <source>
        <dbReference type="ARBA" id="ARBA00022771"/>
    </source>
</evidence>
<proteinExistence type="inferred from homology"/>
<reference evidence="20" key="1">
    <citation type="submission" date="2025-08" db="UniProtKB">
        <authorList>
            <consortium name="RefSeq"/>
        </authorList>
    </citation>
    <scope>IDENTIFICATION</scope>
    <source>
        <tissue evidence="20">Whole body</tissue>
    </source>
</reference>
<evidence type="ECO:0000256" key="1">
    <source>
        <dbReference type="ARBA" id="ARBA00000900"/>
    </source>
</evidence>
<name>A0AAJ7NA03_9HYME</name>
<dbReference type="InterPro" id="IPR011011">
    <property type="entry name" value="Znf_FYVE_PHD"/>
</dbReference>
<evidence type="ECO:0000256" key="13">
    <source>
        <dbReference type="ARBA" id="ARBA00022895"/>
    </source>
</evidence>
<dbReference type="FunFam" id="1.10.10.10:FF:000270">
    <property type="entry name" value="Non-structural maintenance of chromosomes element 1 homolog"/>
    <property type="match status" value="1"/>
</dbReference>
<accession>A0AAJ7NA03</accession>
<comment type="subcellular location">
    <subcellularLocation>
        <location evidence="3">Chromosome</location>
        <location evidence="3">Telomere</location>
    </subcellularLocation>
    <subcellularLocation>
        <location evidence="2 17">Nucleus</location>
    </subcellularLocation>
</comment>
<gene>
    <name evidence="20" type="primary">LOC108627942</name>
</gene>
<protein>
    <recommendedName>
        <fullName evidence="6 17">Non-structural maintenance of chromosomes element 1 homolog</fullName>
        <ecNumber evidence="5 17">2.3.2.27</ecNumber>
    </recommendedName>
</protein>
<evidence type="ECO:0000256" key="6">
    <source>
        <dbReference type="ARBA" id="ARBA00019422"/>
    </source>
</evidence>
<dbReference type="PANTHER" id="PTHR20973">
    <property type="entry name" value="NON-SMC ELEMENT 1-RELATED"/>
    <property type="match status" value="1"/>
</dbReference>
<evidence type="ECO:0000256" key="17">
    <source>
        <dbReference type="RuleBase" id="RU368018"/>
    </source>
</evidence>
<evidence type="ECO:0000259" key="18">
    <source>
        <dbReference type="PROSITE" id="PS50081"/>
    </source>
</evidence>
<comment type="catalytic activity">
    <reaction evidence="1 17">
        <text>S-ubiquitinyl-[E2 ubiquitin-conjugating enzyme]-L-cysteine + [acceptor protein]-L-lysine = [E2 ubiquitin-conjugating enzyme]-L-cysteine + N(6)-ubiquitinyl-[acceptor protein]-L-lysine.</text>
        <dbReference type="EC" id="2.3.2.27"/>
    </reaction>
</comment>
<evidence type="ECO:0000256" key="2">
    <source>
        <dbReference type="ARBA" id="ARBA00004123"/>
    </source>
</evidence>
<keyword evidence="10 17" id="KW-0863">Zinc-finger</keyword>
<dbReference type="PANTHER" id="PTHR20973:SF0">
    <property type="entry name" value="NON-STRUCTURAL MAINTENANCE OF CHROMOSOMES ELEMENT 1 HOMOLOG"/>
    <property type="match status" value="1"/>
</dbReference>
<keyword evidence="11 17" id="KW-0833">Ubl conjugation pathway</keyword>
<keyword evidence="15 17" id="KW-0234">DNA repair</keyword>
<dbReference type="InterPro" id="IPR013083">
    <property type="entry name" value="Znf_RING/FYVE/PHD"/>
</dbReference>
<dbReference type="Gene3D" id="1.10.10.10">
    <property type="entry name" value="Winged helix-like DNA-binding domain superfamily/Winged helix DNA-binding domain"/>
    <property type="match status" value="1"/>
</dbReference>
<keyword evidence="14 17" id="KW-0233">DNA recombination</keyword>
<evidence type="ECO:0000256" key="14">
    <source>
        <dbReference type="ARBA" id="ARBA00023172"/>
    </source>
</evidence>
<comment type="subunit">
    <text evidence="17">Component of the Smc5-Smc6 complex.</text>
</comment>
<evidence type="ECO:0000256" key="9">
    <source>
        <dbReference type="ARBA" id="ARBA00022763"/>
    </source>
</evidence>
<keyword evidence="7 17" id="KW-0808">Transferase</keyword>
<dbReference type="Gene3D" id="3.30.40.10">
    <property type="entry name" value="Zinc/RING finger domain, C3HC4 (zinc finger)"/>
    <property type="match status" value="1"/>
</dbReference>
<dbReference type="InterPro" id="IPR011513">
    <property type="entry name" value="Nse1"/>
</dbReference>
<dbReference type="SUPFAM" id="SSF57903">
    <property type="entry name" value="FYVE/PHD zinc finger"/>
    <property type="match status" value="1"/>
</dbReference>
<evidence type="ECO:0000256" key="8">
    <source>
        <dbReference type="ARBA" id="ARBA00022723"/>
    </source>
</evidence>
<keyword evidence="13" id="KW-0158">Chromosome</keyword>
<dbReference type="PROSITE" id="PS50081">
    <property type="entry name" value="ZF_DAG_PE_2"/>
    <property type="match status" value="1"/>
</dbReference>
<evidence type="ECO:0000256" key="4">
    <source>
        <dbReference type="ARBA" id="ARBA00010258"/>
    </source>
</evidence>
<dbReference type="GeneID" id="108627942"/>
<dbReference type="GO" id="GO:0005634">
    <property type="term" value="C:nucleus"/>
    <property type="evidence" value="ECO:0007669"/>
    <property type="project" value="UniProtKB-SubCell"/>
</dbReference>
<dbReference type="KEGG" id="ccal:108627942"/>
<keyword evidence="16 17" id="KW-0539">Nucleus</keyword>
<dbReference type="InterPro" id="IPR002219">
    <property type="entry name" value="PKC_DAG/PE"/>
</dbReference>
<comment type="similarity">
    <text evidence="4 17">Belongs to the NSE1 family.</text>
</comment>
<dbReference type="RefSeq" id="XP_017885079.1">
    <property type="nucleotide sequence ID" value="XM_018029590.2"/>
</dbReference>
<sequence length="238" mass="27566">MVYDDRHKTLLQAIIHKGLLHETRVKDLSIRLFNDDNVSKRINEINEKLLPVDMLIKKAQCEITGQVYWVFISTVLDDITKFQTEFSKEQLAFVRNIFSEIMGSETGCIESIKCLNLCSIPEVKLSTTNAEIFLEDIVDRKWLIQKDGFFYFGVRTITELMPYFRANFGNNLSVCCLCKQVVFHGKRCDNCDQLVHLYCLKRLSMVHNPIKCPNCNKVIKDMDFSGMLNDVEMEDASE</sequence>